<comment type="similarity">
    <text evidence="1">Belongs to the TRAFAC class TrmE-Era-EngA-EngB-Septin-like GTPase superfamily. AIG1/Toc34/Toc159-like paraseptin GTPase family. IAN subfamily.</text>
</comment>
<comment type="caution">
    <text evidence="6">The sequence shown here is derived from an EMBL/GenBank/DDBJ whole genome shotgun (WGS) entry which is preliminary data.</text>
</comment>
<keyword evidence="2" id="KW-0547">Nucleotide-binding</keyword>
<reference evidence="6" key="2">
    <citation type="journal article" date="2023" name="Plants (Basel)">
        <title>Annotation of the Turnera subulata (Passifloraceae) Draft Genome Reveals the S-Locus Evolved after the Divergence of Turneroideae from Passifloroideae in a Stepwise Manner.</title>
        <authorList>
            <person name="Henning P.M."/>
            <person name="Roalson E.H."/>
            <person name="Mir W."/>
            <person name="McCubbin A.G."/>
            <person name="Shore J.S."/>
        </authorList>
    </citation>
    <scope>NUCLEOTIDE SEQUENCE</scope>
    <source>
        <strain evidence="6">F60SS</strain>
    </source>
</reference>
<feature type="coiled-coil region" evidence="4">
    <location>
        <begin position="228"/>
        <end position="274"/>
    </location>
</feature>
<keyword evidence="7" id="KW-1185">Reference proteome</keyword>
<keyword evidence="4" id="KW-0175">Coiled coil</keyword>
<evidence type="ECO:0000313" key="6">
    <source>
        <dbReference type="EMBL" id="KAJ4828468.1"/>
    </source>
</evidence>
<dbReference type="GO" id="GO:0005525">
    <property type="term" value="F:GTP binding"/>
    <property type="evidence" value="ECO:0007669"/>
    <property type="project" value="UniProtKB-KW"/>
</dbReference>
<dbReference type="InterPro" id="IPR027417">
    <property type="entry name" value="P-loop_NTPase"/>
</dbReference>
<protein>
    <recommendedName>
        <fullName evidence="5">AIG1-type G domain-containing protein</fullName>
    </recommendedName>
</protein>
<name>A0A9Q0FBG4_9ROSI</name>
<feature type="domain" description="AIG1-type G" evidence="5">
    <location>
        <begin position="7"/>
        <end position="229"/>
    </location>
</feature>
<dbReference type="PANTHER" id="PTHR10903">
    <property type="entry name" value="GTPASE, IMAP FAMILY MEMBER-RELATED"/>
    <property type="match status" value="1"/>
</dbReference>
<dbReference type="PROSITE" id="PS51720">
    <property type="entry name" value="G_AIG1"/>
    <property type="match status" value="1"/>
</dbReference>
<dbReference type="FunFam" id="3.40.50.300:FF:000840">
    <property type="entry name" value="Immune-associated nucleotide-binding protein 9"/>
    <property type="match status" value="1"/>
</dbReference>
<accession>A0A9Q0FBG4</accession>
<keyword evidence="3" id="KW-0342">GTP-binding</keyword>
<evidence type="ECO:0000313" key="7">
    <source>
        <dbReference type="Proteomes" id="UP001141552"/>
    </source>
</evidence>
<evidence type="ECO:0000256" key="3">
    <source>
        <dbReference type="ARBA" id="ARBA00023134"/>
    </source>
</evidence>
<dbReference type="Proteomes" id="UP001141552">
    <property type="component" value="Unassembled WGS sequence"/>
</dbReference>
<dbReference type="EMBL" id="JAKUCV010006168">
    <property type="protein sequence ID" value="KAJ4828468.1"/>
    <property type="molecule type" value="Genomic_DNA"/>
</dbReference>
<gene>
    <name evidence="6" type="ORF">Tsubulata_031335</name>
</gene>
<evidence type="ECO:0000256" key="4">
    <source>
        <dbReference type="SAM" id="Coils"/>
    </source>
</evidence>
<dbReference type="Gene3D" id="3.40.50.300">
    <property type="entry name" value="P-loop containing nucleotide triphosphate hydrolases"/>
    <property type="match status" value="1"/>
</dbReference>
<reference evidence="6" key="1">
    <citation type="submission" date="2022-02" db="EMBL/GenBank/DDBJ databases">
        <authorList>
            <person name="Henning P.M."/>
            <person name="McCubbin A.G."/>
            <person name="Shore J.S."/>
        </authorList>
    </citation>
    <scope>NUCLEOTIDE SEQUENCE</scope>
    <source>
        <strain evidence="6">F60SS</strain>
        <tissue evidence="6">Leaves</tissue>
    </source>
</reference>
<organism evidence="6 7">
    <name type="scientific">Turnera subulata</name>
    <dbReference type="NCBI Taxonomy" id="218843"/>
    <lineage>
        <taxon>Eukaryota</taxon>
        <taxon>Viridiplantae</taxon>
        <taxon>Streptophyta</taxon>
        <taxon>Embryophyta</taxon>
        <taxon>Tracheophyta</taxon>
        <taxon>Spermatophyta</taxon>
        <taxon>Magnoliopsida</taxon>
        <taxon>eudicotyledons</taxon>
        <taxon>Gunneridae</taxon>
        <taxon>Pentapetalae</taxon>
        <taxon>rosids</taxon>
        <taxon>fabids</taxon>
        <taxon>Malpighiales</taxon>
        <taxon>Passifloraceae</taxon>
        <taxon>Turnera</taxon>
    </lineage>
</organism>
<sequence length="301" mass="34081">MATTDQSKVRNVVLVGKTGNGKSATGNTILGRVAPKPYGPLPKDAGFRSGKGLSGITRTSEMKQATIRGYTFNVIDTPGLFDSSAKLEHVSQEIVKCIDMAKGGIHAFVGVISTWNRFTEEEANAFKVLERLFGKKALDYMILVFTFQDDEDADRKHFDDNFLPNAPQSLKDIVNKCQGQNRVLMFNNLTKDPERKKAQQQKDIFSAVKEVLEHNQGKPYTNEYFKIAQEEEKKRIEAEKKLQALKEEDELAMHNEMKRKLEKQRQKVTKEMTERIKSQLVEELMKETSGRNPDASCCSIL</sequence>
<dbReference type="InterPro" id="IPR006703">
    <property type="entry name" value="G_AIG1"/>
</dbReference>
<evidence type="ECO:0000256" key="1">
    <source>
        <dbReference type="ARBA" id="ARBA00008535"/>
    </source>
</evidence>
<dbReference type="SUPFAM" id="SSF52540">
    <property type="entry name" value="P-loop containing nucleoside triphosphate hydrolases"/>
    <property type="match status" value="1"/>
</dbReference>
<proteinExistence type="inferred from homology"/>
<dbReference type="PANTHER" id="PTHR10903:SF184">
    <property type="entry name" value="GTP-BINDING PROTEIN A"/>
    <property type="match status" value="1"/>
</dbReference>
<evidence type="ECO:0000259" key="5">
    <source>
        <dbReference type="PROSITE" id="PS51720"/>
    </source>
</evidence>
<dbReference type="InterPro" id="IPR045058">
    <property type="entry name" value="GIMA/IAN/Toc"/>
</dbReference>
<dbReference type="OrthoDB" id="8954335at2759"/>
<evidence type="ECO:0000256" key="2">
    <source>
        <dbReference type="ARBA" id="ARBA00022741"/>
    </source>
</evidence>
<dbReference type="AlphaFoldDB" id="A0A9Q0FBG4"/>
<dbReference type="Pfam" id="PF04548">
    <property type="entry name" value="AIG1"/>
    <property type="match status" value="1"/>
</dbReference>